<proteinExistence type="predicted"/>
<sequence>MFMQSSRRRDFMQIPLLIPLQIPLTDKEIRFPRRQGALRSAPTWTITGSASLFYSRFFLPLLTTSIEMEITEVEREKLGENFVFERFSVETLNEEAALLTIPVEGDVPCWSPRGR</sequence>
<comment type="caution">
    <text evidence="1">The sequence shown here is derived from an EMBL/GenBank/DDBJ whole genome shotgun (WGS) entry which is preliminary data.</text>
</comment>
<reference evidence="1" key="1">
    <citation type="journal article" date="2023" name="G3 (Bethesda)">
        <title>A reference genome for the long-term kleptoplast-retaining sea slug Elysia crispata morphotype clarki.</title>
        <authorList>
            <person name="Eastman K.E."/>
            <person name="Pendleton A.L."/>
            <person name="Shaikh M.A."/>
            <person name="Suttiyut T."/>
            <person name="Ogas R."/>
            <person name="Tomko P."/>
            <person name="Gavelis G."/>
            <person name="Widhalm J.R."/>
            <person name="Wisecaver J.H."/>
        </authorList>
    </citation>
    <scope>NUCLEOTIDE SEQUENCE</scope>
    <source>
        <strain evidence="1">ECLA1</strain>
    </source>
</reference>
<keyword evidence="2" id="KW-1185">Reference proteome</keyword>
<dbReference type="Proteomes" id="UP001283361">
    <property type="component" value="Unassembled WGS sequence"/>
</dbReference>
<accession>A0AAE1AIZ6</accession>
<gene>
    <name evidence="1" type="ORF">RRG08_030256</name>
</gene>
<evidence type="ECO:0000313" key="1">
    <source>
        <dbReference type="EMBL" id="KAK3788557.1"/>
    </source>
</evidence>
<name>A0AAE1AIZ6_9GAST</name>
<evidence type="ECO:0000313" key="2">
    <source>
        <dbReference type="Proteomes" id="UP001283361"/>
    </source>
</evidence>
<protein>
    <submittedName>
        <fullName evidence="1">Uncharacterized protein</fullName>
    </submittedName>
</protein>
<dbReference type="AlphaFoldDB" id="A0AAE1AIZ6"/>
<dbReference type="EMBL" id="JAWDGP010001755">
    <property type="protein sequence ID" value="KAK3788557.1"/>
    <property type="molecule type" value="Genomic_DNA"/>
</dbReference>
<organism evidence="1 2">
    <name type="scientific">Elysia crispata</name>
    <name type="common">lettuce slug</name>
    <dbReference type="NCBI Taxonomy" id="231223"/>
    <lineage>
        <taxon>Eukaryota</taxon>
        <taxon>Metazoa</taxon>
        <taxon>Spiralia</taxon>
        <taxon>Lophotrochozoa</taxon>
        <taxon>Mollusca</taxon>
        <taxon>Gastropoda</taxon>
        <taxon>Heterobranchia</taxon>
        <taxon>Euthyneura</taxon>
        <taxon>Panpulmonata</taxon>
        <taxon>Sacoglossa</taxon>
        <taxon>Placobranchoidea</taxon>
        <taxon>Plakobranchidae</taxon>
        <taxon>Elysia</taxon>
    </lineage>
</organism>